<dbReference type="Proteomes" id="UP000075880">
    <property type="component" value="Unassembled WGS sequence"/>
</dbReference>
<protein>
    <submittedName>
        <fullName evidence="1">Uncharacterized protein</fullName>
    </submittedName>
</protein>
<dbReference type="EnsemblMetazoa" id="ENSAATROPT004542">
    <property type="protein sequence ID" value="ENSAATROPP004354"/>
    <property type="gene ID" value="ENSAATROPG003610"/>
</dbReference>
<organism evidence="1 2">
    <name type="scientific">Anopheles atroparvus</name>
    <name type="common">European mosquito</name>
    <dbReference type="NCBI Taxonomy" id="41427"/>
    <lineage>
        <taxon>Eukaryota</taxon>
        <taxon>Metazoa</taxon>
        <taxon>Ecdysozoa</taxon>
        <taxon>Arthropoda</taxon>
        <taxon>Hexapoda</taxon>
        <taxon>Insecta</taxon>
        <taxon>Pterygota</taxon>
        <taxon>Neoptera</taxon>
        <taxon>Endopterygota</taxon>
        <taxon>Diptera</taxon>
        <taxon>Nematocera</taxon>
        <taxon>Culicoidea</taxon>
        <taxon>Culicidae</taxon>
        <taxon>Anophelinae</taxon>
        <taxon>Anopheles</taxon>
    </lineage>
</organism>
<sequence>MEGMEVTTLRTGLFHFKLYGTVPCCCRLGAVLDAVGCWYLLRSPSFPSSRESTNPPIHPSVS</sequence>
<name>A0AAG5D0G3_ANOAO</name>
<reference evidence="1" key="1">
    <citation type="submission" date="2024-04" db="UniProtKB">
        <authorList>
            <consortium name="EnsemblMetazoa"/>
        </authorList>
    </citation>
    <scope>IDENTIFICATION</scope>
    <source>
        <strain evidence="1">EBRO</strain>
    </source>
</reference>
<dbReference type="AlphaFoldDB" id="A0AAG5D0G3"/>
<evidence type="ECO:0000313" key="2">
    <source>
        <dbReference type="Proteomes" id="UP000075880"/>
    </source>
</evidence>
<keyword evidence="2" id="KW-1185">Reference proteome</keyword>
<proteinExistence type="predicted"/>
<accession>A0AAG5D0G3</accession>
<evidence type="ECO:0000313" key="1">
    <source>
        <dbReference type="EnsemblMetazoa" id="ENSAATROPP004354"/>
    </source>
</evidence>